<dbReference type="AlphaFoldDB" id="A0A2G9GB76"/>
<reference evidence="2" key="1">
    <citation type="journal article" date="2018" name="Gigascience">
        <title>Genome assembly of the Pink Ipe (Handroanthus impetiginosus, Bignoniaceae), a highly valued, ecologically keystone Neotropical timber forest tree.</title>
        <authorList>
            <person name="Silva-Junior O.B."/>
            <person name="Grattapaglia D."/>
            <person name="Novaes E."/>
            <person name="Collevatti R.G."/>
        </authorList>
    </citation>
    <scope>NUCLEOTIDE SEQUENCE [LARGE SCALE GENOMIC DNA]</scope>
    <source>
        <strain evidence="2">cv. UFG-1</strain>
    </source>
</reference>
<comment type="caution">
    <text evidence="1">The sequence shown here is derived from an EMBL/GenBank/DDBJ whole genome shotgun (WGS) entry which is preliminary data.</text>
</comment>
<organism evidence="1 2">
    <name type="scientific">Handroanthus impetiginosus</name>
    <dbReference type="NCBI Taxonomy" id="429701"/>
    <lineage>
        <taxon>Eukaryota</taxon>
        <taxon>Viridiplantae</taxon>
        <taxon>Streptophyta</taxon>
        <taxon>Embryophyta</taxon>
        <taxon>Tracheophyta</taxon>
        <taxon>Spermatophyta</taxon>
        <taxon>Magnoliopsida</taxon>
        <taxon>eudicotyledons</taxon>
        <taxon>Gunneridae</taxon>
        <taxon>Pentapetalae</taxon>
        <taxon>asterids</taxon>
        <taxon>lamiids</taxon>
        <taxon>Lamiales</taxon>
        <taxon>Bignoniaceae</taxon>
        <taxon>Crescentiina</taxon>
        <taxon>Tabebuia alliance</taxon>
        <taxon>Handroanthus</taxon>
    </lineage>
</organism>
<dbReference type="Proteomes" id="UP000231279">
    <property type="component" value="Unassembled WGS sequence"/>
</dbReference>
<sequence length="62" mass="7065">MAIPDHYPSGGVSCNVDMERGGRRCFRLNSFHVLDRDADIDIQKAIQFYDQNCLCCIVKLLC</sequence>
<accession>A0A2G9GB76</accession>
<proteinExistence type="predicted"/>
<evidence type="ECO:0000313" key="2">
    <source>
        <dbReference type="Proteomes" id="UP000231279"/>
    </source>
</evidence>
<evidence type="ECO:0000313" key="1">
    <source>
        <dbReference type="EMBL" id="PIN02533.1"/>
    </source>
</evidence>
<dbReference type="EMBL" id="NKXS01005877">
    <property type="protein sequence ID" value="PIN02533.1"/>
    <property type="molecule type" value="Genomic_DNA"/>
</dbReference>
<keyword evidence="2" id="KW-1185">Reference proteome</keyword>
<name>A0A2G9GB76_9LAMI</name>
<gene>
    <name evidence="1" type="ORF">CDL12_24952</name>
</gene>
<protein>
    <submittedName>
        <fullName evidence="1">Uncharacterized protein</fullName>
    </submittedName>
</protein>